<gene>
    <name evidence="1" type="ORF">F1189_04965</name>
</gene>
<evidence type="ECO:0008006" key="3">
    <source>
        <dbReference type="Google" id="ProtNLM"/>
    </source>
</evidence>
<name>A0A5M6IYQ1_9PROT</name>
<dbReference type="EMBL" id="VWPK01000006">
    <property type="protein sequence ID" value="KAA5613411.1"/>
    <property type="molecule type" value="Genomic_DNA"/>
</dbReference>
<evidence type="ECO:0000313" key="1">
    <source>
        <dbReference type="EMBL" id="KAA5613411.1"/>
    </source>
</evidence>
<protein>
    <recommendedName>
        <fullName evidence="3">Sulfotransferase family protein</fullName>
    </recommendedName>
</protein>
<comment type="caution">
    <text evidence="1">The sequence shown here is derived from an EMBL/GenBank/DDBJ whole genome shotgun (WGS) entry which is preliminary data.</text>
</comment>
<sequence length="389" mass="42389">MMHFRPAPAGRPPIFLHTGWRSRGTWVWSALCHEPEVMGFNEPLHEALASLAPPVIAAVHPDAWHGGDAALARSWNEVTGLLRPDLTGVPGFHADFATEHAFAGADAVQPELEAYLHGLLAHATGVGRVPVVKSCRTLGRVAWMQARFPEAVHVVLLRRPDAQWASARREMEVHDNPYFIEMPLLMLARNAEAPVVARACQVLRVPLPRPLCQADRARAAAACRRVVAELSREDRYRGFLAFWVASAVAALATDSLLVDADMLVWSMPYRQEIAAAMALCAGAAFRLGRTSDGNTPVPPLDPEELTAQRAALTLLQEYRATLRPDGYVAAWNMLAAPLVGPAPLAMAPLPAGEPPGQDGHAASPFASWTLRWLHRPWLRREGRAAPAAE</sequence>
<organism evidence="1 2">
    <name type="scientific">Rhodovastum atsumiense</name>
    <dbReference type="NCBI Taxonomy" id="504468"/>
    <lineage>
        <taxon>Bacteria</taxon>
        <taxon>Pseudomonadati</taxon>
        <taxon>Pseudomonadota</taxon>
        <taxon>Alphaproteobacteria</taxon>
        <taxon>Acetobacterales</taxon>
        <taxon>Acetobacteraceae</taxon>
        <taxon>Rhodovastum</taxon>
    </lineage>
</organism>
<dbReference type="Proteomes" id="UP000325255">
    <property type="component" value="Unassembled WGS sequence"/>
</dbReference>
<accession>A0A5M6IYQ1</accession>
<reference evidence="1 2" key="1">
    <citation type="submission" date="2019-09" db="EMBL/GenBank/DDBJ databases">
        <title>Genome sequence of Rhodovastum atsumiense, a diverse member of the Acetobacteraceae family of non-sulfur purple photosynthetic bacteria.</title>
        <authorList>
            <person name="Meyer T."/>
            <person name="Kyndt J."/>
        </authorList>
    </citation>
    <scope>NUCLEOTIDE SEQUENCE [LARGE SCALE GENOMIC DNA]</scope>
    <source>
        <strain evidence="1 2">DSM 21279</strain>
    </source>
</reference>
<dbReference type="Gene3D" id="3.40.50.300">
    <property type="entry name" value="P-loop containing nucleotide triphosphate hydrolases"/>
    <property type="match status" value="1"/>
</dbReference>
<dbReference type="RefSeq" id="WP_150039522.1">
    <property type="nucleotide sequence ID" value="NZ_OW485601.1"/>
</dbReference>
<dbReference type="OrthoDB" id="7180669at2"/>
<proteinExistence type="predicted"/>
<keyword evidence="2" id="KW-1185">Reference proteome</keyword>
<evidence type="ECO:0000313" key="2">
    <source>
        <dbReference type="Proteomes" id="UP000325255"/>
    </source>
</evidence>
<dbReference type="AlphaFoldDB" id="A0A5M6IYQ1"/>
<dbReference type="InterPro" id="IPR027417">
    <property type="entry name" value="P-loop_NTPase"/>
</dbReference>
<dbReference type="SUPFAM" id="SSF52540">
    <property type="entry name" value="P-loop containing nucleoside triphosphate hydrolases"/>
    <property type="match status" value="1"/>
</dbReference>